<dbReference type="InterPro" id="IPR050280">
    <property type="entry name" value="OMP_Chaperone_SurA"/>
</dbReference>
<reference evidence="2 3" key="1">
    <citation type="submission" date="2018-01" db="EMBL/GenBank/DDBJ databases">
        <title>The draft genome sequence of Cohaesibacter sp. H1304.</title>
        <authorList>
            <person name="Wang N.-N."/>
            <person name="Du Z.-J."/>
        </authorList>
    </citation>
    <scope>NUCLEOTIDE SEQUENCE [LARGE SCALE GENOMIC DNA]</scope>
    <source>
        <strain evidence="2 3">H1304</strain>
    </source>
</reference>
<evidence type="ECO:0008006" key="4">
    <source>
        <dbReference type="Google" id="ProtNLM"/>
    </source>
</evidence>
<dbReference type="InterPro" id="IPR046357">
    <property type="entry name" value="PPIase_dom_sf"/>
</dbReference>
<dbReference type="PANTHER" id="PTHR47637:SF1">
    <property type="entry name" value="CHAPERONE SURA"/>
    <property type="match status" value="1"/>
</dbReference>
<comment type="caution">
    <text evidence="2">The sequence shown here is derived from an EMBL/GenBank/DDBJ whole genome shotgun (WGS) entry which is preliminary data.</text>
</comment>
<name>A0A2N5XSK3_9HYPH</name>
<proteinExistence type="predicted"/>
<dbReference type="SUPFAM" id="SSF109998">
    <property type="entry name" value="Triger factor/SurA peptide-binding domain-like"/>
    <property type="match status" value="1"/>
</dbReference>
<protein>
    <recommendedName>
        <fullName evidence="4">SurA N-terminal domain-containing protein</fullName>
    </recommendedName>
</protein>
<dbReference type="Gene3D" id="1.10.4030.10">
    <property type="entry name" value="Porin chaperone SurA, peptide-binding domain"/>
    <property type="match status" value="1"/>
</dbReference>
<dbReference type="OrthoDB" id="9791746at2"/>
<dbReference type="Proteomes" id="UP000234881">
    <property type="component" value="Unassembled WGS sequence"/>
</dbReference>
<gene>
    <name evidence="2" type="ORF">C0081_08645</name>
</gene>
<dbReference type="PANTHER" id="PTHR47637">
    <property type="entry name" value="CHAPERONE SURA"/>
    <property type="match status" value="1"/>
</dbReference>
<dbReference type="InterPro" id="IPR027304">
    <property type="entry name" value="Trigger_fact/SurA_dom_sf"/>
</dbReference>
<sequence length="339" mass="37996">MPLPHAYGALSNQNDSSIIASQSMKHNKLTETFLILSLTLCMLILPGQIDHARASSIVAIVNGAVITDFDIGQRQKLERLLSGGKKRLGRTSAINALIEDKLKLIEARNRKMSATDKQVDTALTNMARNVRMTEKRLVGIFKQAGINKETVKDWLKVQISWRALIDARFNAQVRVEEADIVKALRKDNAKDSKDSVKNSVEFDLIKVLFVTRAKASNRETSQRLTEAKRFRASFASCTKDVDTARRLKDVAVSRIGRRNSSDLHPEIAKTLRDTPLNKLTPPTKVDNGYEMLAVCGKKDLGKQATLRSEAETKLKDEQGKTLSRKYLLELRSNAIIEKR</sequence>
<dbReference type="Gene3D" id="3.10.50.40">
    <property type="match status" value="1"/>
</dbReference>
<dbReference type="EMBL" id="PKUQ01000016">
    <property type="protein sequence ID" value="PLW77398.1"/>
    <property type="molecule type" value="Genomic_DNA"/>
</dbReference>
<keyword evidence="3" id="KW-1185">Reference proteome</keyword>
<keyword evidence="1" id="KW-0732">Signal</keyword>
<evidence type="ECO:0000313" key="3">
    <source>
        <dbReference type="Proteomes" id="UP000234881"/>
    </source>
</evidence>
<dbReference type="AlphaFoldDB" id="A0A2N5XSK3"/>
<dbReference type="GO" id="GO:0003755">
    <property type="term" value="F:peptidyl-prolyl cis-trans isomerase activity"/>
    <property type="evidence" value="ECO:0007669"/>
    <property type="project" value="InterPro"/>
</dbReference>
<evidence type="ECO:0000313" key="2">
    <source>
        <dbReference type="EMBL" id="PLW77398.1"/>
    </source>
</evidence>
<accession>A0A2N5XSK3</accession>
<organism evidence="2 3">
    <name type="scientific">Cohaesibacter celericrescens</name>
    <dbReference type="NCBI Taxonomy" id="2067669"/>
    <lineage>
        <taxon>Bacteria</taxon>
        <taxon>Pseudomonadati</taxon>
        <taxon>Pseudomonadota</taxon>
        <taxon>Alphaproteobacteria</taxon>
        <taxon>Hyphomicrobiales</taxon>
        <taxon>Cohaesibacteraceae</taxon>
    </lineage>
</organism>
<evidence type="ECO:0000256" key="1">
    <source>
        <dbReference type="ARBA" id="ARBA00022729"/>
    </source>
</evidence>